<reference evidence="3" key="1">
    <citation type="submission" date="2025-08" db="UniProtKB">
        <authorList>
            <consortium name="RefSeq"/>
        </authorList>
    </citation>
    <scope>IDENTIFICATION</scope>
</reference>
<feature type="compositionally biased region" description="Basic residues" evidence="1">
    <location>
        <begin position="83"/>
        <end position="93"/>
    </location>
</feature>
<dbReference type="GeneID" id="102997220"/>
<gene>
    <name evidence="3" type="primary">C19H19orf33</name>
</gene>
<feature type="region of interest" description="Disordered" evidence="1">
    <location>
        <begin position="1"/>
        <end position="113"/>
    </location>
</feature>
<evidence type="ECO:0000313" key="3">
    <source>
        <dbReference type="RefSeq" id="XP_007180089.1"/>
    </source>
</evidence>
<dbReference type="Pfam" id="PF15761">
    <property type="entry name" value="IMUP"/>
    <property type="match status" value="1"/>
</dbReference>
<feature type="compositionally biased region" description="Low complexity" evidence="1">
    <location>
        <begin position="53"/>
        <end position="62"/>
    </location>
</feature>
<feature type="compositionally biased region" description="Basic and acidic residues" evidence="1">
    <location>
        <begin position="94"/>
        <end position="113"/>
    </location>
</feature>
<sequence length="113" mass="11942">MEVDLSAALKSTSKKPQGAGQVGDPKHAPAKIQGADNLKHHHGHGHGHEHGTSSDSSCSSSDSENEAKPGAAGSEQHKSAPGKVKKPKVKKEKKKEEKKEGKKKEGKKEEASH</sequence>
<dbReference type="Proteomes" id="UP001652580">
    <property type="component" value="Chromosome 19"/>
</dbReference>
<dbReference type="RefSeq" id="XP_007180089.1">
    <property type="nucleotide sequence ID" value="XM_007180027.3"/>
</dbReference>
<keyword evidence="2" id="KW-1185">Reference proteome</keyword>
<evidence type="ECO:0000313" key="2">
    <source>
        <dbReference type="Proteomes" id="UP001652580"/>
    </source>
</evidence>
<dbReference type="InParanoid" id="A0A383ZYT4"/>
<evidence type="ECO:0000256" key="1">
    <source>
        <dbReference type="SAM" id="MobiDB-lite"/>
    </source>
</evidence>
<dbReference type="GO" id="GO:0005634">
    <property type="term" value="C:nucleus"/>
    <property type="evidence" value="ECO:0007669"/>
    <property type="project" value="InterPro"/>
</dbReference>
<protein>
    <submittedName>
        <fullName evidence="3">Immortalization up-regulated protein</fullName>
    </submittedName>
</protein>
<proteinExistence type="predicted"/>
<accession>A0A383ZYT4</accession>
<dbReference type="AlphaFoldDB" id="A0A383ZYT4"/>
<name>A0A383ZYT4_BALAC</name>
<dbReference type="KEGG" id="bacu:102997220"/>
<organism evidence="2 3">
    <name type="scientific">Balaenoptera acutorostrata</name>
    <name type="common">Common minke whale</name>
    <name type="synonym">Balaena rostrata</name>
    <dbReference type="NCBI Taxonomy" id="9767"/>
    <lineage>
        <taxon>Eukaryota</taxon>
        <taxon>Metazoa</taxon>
        <taxon>Chordata</taxon>
        <taxon>Craniata</taxon>
        <taxon>Vertebrata</taxon>
        <taxon>Euteleostomi</taxon>
        <taxon>Mammalia</taxon>
        <taxon>Eutheria</taxon>
        <taxon>Laurasiatheria</taxon>
        <taxon>Artiodactyla</taxon>
        <taxon>Whippomorpha</taxon>
        <taxon>Cetacea</taxon>
        <taxon>Mysticeti</taxon>
        <taxon>Balaenopteridae</taxon>
        <taxon>Balaenoptera</taxon>
    </lineage>
</organism>
<dbReference type="CTD" id="102115213"/>
<dbReference type="InterPro" id="IPR026621">
    <property type="entry name" value="IMUP"/>
</dbReference>